<keyword evidence="3" id="KW-1185">Reference proteome</keyword>
<feature type="transmembrane region" description="Helical" evidence="1">
    <location>
        <begin position="74"/>
        <end position="95"/>
    </location>
</feature>
<gene>
    <name evidence="2" type="ORF">B0H50_12510</name>
</gene>
<reference evidence="2 3" key="1">
    <citation type="submission" date="2018-05" db="EMBL/GenBank/DDBJ databases">
        <title>Animal gut microbial communities from fecal samples from Wisconsin, USA.</title>
        <authorList>
            <person name="Neumann A."/>
        </authorList>
    </citation>
    <scope>NUCLEOTIDE SEQUENCE [LARGE SCALE GENOMIC DNA]</scope>
    <source>
        <strain evidence="2 3">UWS4</strain>
    </source>
</reference>
<evidence type="ECO:0000256" key="1">
    <source>
        <dbReference type="SAM" id="Phobius"/>
    </source>
</evidence>
<name>A0ABX5LPF3_9BACT</name>
<keyword evidence="1" id="KW-0812">Transmembrane</keyword>
<evidence type="ECO:0000313" key="3">
    <source>
        <dbReference type="Proteomes" id="UP000245523"/>
    </source>
</evidence>
<dbReference type="Proteomes" id="UP000245523">
    <property type="component" value="Unassembled WGS sequence"/>
</dbReference>
<dbReference type="EMBL" id="QGHD01000025">
    <property type="protein sequence ID" value="PWK93817.1"/>
    <property type="molecule type" value="Genomic_DNA"/>
</dbReference>
<organism evidence="2 3">
    <name type="scientific">Hallerella porci</name>
    <dbReference type="NCBI Taxonomy" id="1945871"/>
    <lineage>
        <taxon>Bacteria</taxon>
        <taxon>Pseudomonadati</taxon>
        <taxon>Fibrobacterota</taxon>
        <taxon>Fibrobacteria</taxon>
        <taxon>Fibrobacterales</taxon>
        <taxon>Fibrobacteraceae</taxon>
        <taxon>Hallerella</taxon>
    </lineage>
</organism>
<evidence type="ECO:0000313" key="2">
    <source>
        <dbReference type="EMBL" id="PWK93817.1"/>
    </source>
</evidence>
<protein>
    <submittedName>
        <fullName evidence="2">Uncharacterized protein</fullName>
    </submittedName>
</protein>
<comment type="caution">
    <text evidence="2">The sequence shown here is derived from an EMBL/GenBank/DDBJ whole genome shotgun (WGS) entry which is preliminary data.</text>
</comment>
<proteinExistence type="predicted"/>
<sequence length="146" mass="16281">MIWSSFLSVDELPPYFFQVHAYEWTERLRLLGSDHSACFLVGSLFGRQEIPISHAEAGIHASGRLTFLKKVAQVLLVSFVVLELICLVPLFHLVAGVDDVPPEQVHANGCQNHFVNHHHFSKNVFAPALFGPVLSPLSIAQKNTRI</sequence>
<keyword evidence="1" id="KW-1133">Transmembrane helix</keyword>
<keyword evidence="1" id="KW-0472">Membrane</keyword>
<accession>A0ABX5LPF3</accession>